<reference evidence="1 2" key="1">
    <citation type="journal article" date="2024" name="Microbiol. Immunol.">
        <title>Discovery of a novel spotted fever group Rickettsia, 'Candidatus Rickettsia kedanie,' in unfed larval chigger mites, Leptotrombidium scutellare.</title>
        <authorList>
            <person name="Ogawa M."/>
            <person name="Matsutani M."/>
            <person name="Katayama T."/>
            <person name="Takada N."/>
            <person name="Noda S."/>
            <person name="Takahashi M."/>
            <person name="Kageyama D."/>
            <person name="Hanaoka N."/>
            <person name="Ebihara H."/>
        </authorList>
    </citation>
    <scope>NUCLEOTIDE SEQUENCE [LARGE SCALE GENOMIC DNA]</scope>
    <source>
        <strain evidence="1 2">KNCP2-13</strain>
    </source>
</reference>
<dbReference type="RefSeq" id="WP_412708072.1">
    <property type="nucleotide sequence ID" value="NZ_BAABMM010000027.1"/>
</dbReference>
<evidence type="ECO:0000313" key="2">
    <source>
        <dbReference type="Proteomes" id="UP001628124"/>
    </source>
</evidence>
<gene>
    <name evidence="1" type="ORF">KNCP2_06890</name>
</gene>
<protein>
    <submittedName>
        <fullName evidence="1">Uncharacterized protein</fullName>
    </submittedName>
</protein>
<name>A0ABP9TUQ2_9RICK</name>
<evidence type="ECO:0000313" key="1">
    <source>
        <dbReference type="EMBL" id="GAA5252401.1"/>
    </source>
</evidence>
<keyword evidence="2" id="KW-1185">Reference proteome</keyword>
<organism evidence="1 2">
    <name type="scientific">Candidatus Rickettsia kedanie</name>
    <dbReference type="NCBI Taxonomy" id="3115352"/>
    <lineage>
        <taxon>Bacteria</taxon>
        <taxon>Pseudomonadati</taxon>
        <taxon>Pseudomonadota</taxon>
        <taxon>Alphaproteobacteria</taxon>
        <taxon>Rickettsiales</taxon>
        <taxon>Rickettsiaceae</taxon>
        <taxon>Rickettsieae</taxon>
        <taxon>Rickettsia</taxon>
        <taxon>spotted fever group</taxon>
    </lineage>
</organism>
<sequence length="77" mass="8977">MSREVESLAQESPLLYDYCNTCYWNIKNIINACCIAETKIFKNNINEKEAIIKILSKSLDLIIKNLLRDELKIWLAV</sequence>
<proteinExistence type="predicted"/>
<accession>A0ABP9TUQ2</accession>
<dbReference type="EMBL" id="BAABMM010000027">
    <property type="protein sequence ID" value="GAA5252401.1"/>
    <property type="molecule type" value="Genomic_DNA"/>
</dbReference>
<comment type="caution">
    <text evidence="1">The sequence shown here is derived from an EMBL/GenBank/DDBJ whole genome shotgun (WGS) entry which is preliminary data.</text>
</comment>
<dbReference type="Proteomes" id="UP001628124">
    <property type="component" value="Unassembled WGS sequence"/>
</dbReference>